<proteinExistence type="predicted"/>
<feature type="transmembrane region" description="Helical" evidence="1">
    <location>
        <begin position="125"/>
        <end position="147"/>
    </location>
</feature>
<organism evidence="2 3">
    <name type="scientific">Plasticicumulans acidivorans</name>
    <dbReference type="NCBI Taxonomy" id="886464"/>
    <lineage>
        <taxon>Bacteria</taxon>
        <taxon>Pseudomonadati</taxon>
        <taxon>Pseudomonadota</taxon>
        <taxon>Gammaproteobacteria</taxon>
        <taxon>Candidatus Competibacteraceae</taxon>
        <taxon>Plasticicumulans</taxon>
    </lineage>
</organism>
<name>A0A317MVH1_9GAMM</name>
<dbReference type="RefSeq" id="WP_110018085.1">
    <property type="nucleotide sequence ID" value="NZ_QGTJ01000004.1"/>
</dbReference>
<dbReference type="EMBL" id="QGTJ01000004">
    <property type="protein sequence ID" value="PWV62247.1"/>
    <property type="molecule type" value="Genomic_DNA"/>
</dbReference>
<reference evidence="2 3" key="1">
    <citation type="submission" date="2018-05" db="EMBL/GenBank/DDBJ databases">
        <title>Genomic Encyclopedia of Type Strains, Phase IV (KMG-IV): sequencing the most valuable type-strain genomes for metagenomic binning, comparative biology and taxonomic classification.</title>
        <authorList>
            <person name="Goeker M."/>
        </authorList>
    </citation>
    <scope>NUCLEOTIDE SEQUENCE [LARGE SCALE GENOMIC DNA]</scope>
    <source>
        <strain evidence="2 3">DSM 23606</strain>
    </source>
</reference>
<accession>A0A317MVH1</accession>
<feature type="transmembrane region" description="Helical" evidence="1">
    <location>
        <begin position="159"/>
        <end position="180"/>
    </location>
</feature>
<evidence type="ECO:0000313" key="3">
    <source>
        <dbReference type="Proteomes" id="UP000246569"/>
    </source>
</evidence>
<gene>
    <name evidence="2" type="ORF">C7443_10441</name>
</gene>
<keyword evidence="1" id="KW-0472">Membrane</keyword>
<keyword evidence="3" id="KW-1185">Reference proteome</keyword>
<comment type="caution">
    <text evidence="2">The sequence shown here is derived from an EMBL/GenBank/DDBJ whole genome shotgun (WGS) entry which is preliminary data.</text>
</comment>
<dbReference type="OrthoDB" id="1122879at2"/>
<sequence>MPAPLIAAAVSAVAPALAKRGLDLLSGVFRGALDQGTQQVAELIHDKTGIDVNDIADEKLSDEQWRQLKEFELANQEQLLTTRQASEAHELEMERLRVQDSANARAAATQRDANDDRFVRRFTYYYAYLITGLTFFFIFAVIGASVFKQAPINPDAWRMIDTVLGFLLGVGLSAIIQFFFGSSQGSHRKGEQLEALARATSSEGRSAP</sequence>
<protein>
    <submittedName>
        <fullName evidence="2">Uncharacterized protein</fullName>
    </submittedName>
</protein>
<keyword evidence="1" id="KW-1133">Transmembrane helix</keyword>
<keyword evidence="1" id="KW-0812">Transmembrane</keyword>
<dbReference type="AlphaFoldDB" id="A0A317MVH1"/>
<dbReference type="Proteomes" id="UP000246569">
    <property type="component" value="Unassembled WGS sequence"/>
</dbReference>
<evidence type="ECO:0000313" key="2">
    <source>
        <dbReference type="EMBL" id="PWV62247.1"/>
    </source>
</evidence>
<evidence type="ECO:0000256" key="1">
    <source>
        <dbReference type="SAM" id="Phobius"/>
    </source>
</evidence>